<name>A0A0L6UUW3_9BASI</name>
<accession>A0A0L6UUW3</accession>
<gene>
    <name evidence="1" type="ORF">VP01_3619g1</name>
</gene>
<proteinExistence type="predicted"/>
<dbReference type="Proteomes" id="UP000037035">
    <property type="component" value="Unassembled WGS sequence"/>
</dbReference>
<dbReference type="EMBL" id="LAVV01008634">
    <property type="protein sequence ID" value="KNZ52321.1"/>
    <property type="molecule type" value="Genomic_DNA"/>
</dbReference>
<protein>
    <submittedName>
        <fullName evidence="1">Uncharacterized protein</fullName>
    </submittedName>
</protein>
<dbReference type="OrthoDB" id="2642487at2759"/>
<comment type="caution">
    <text evidence="1">The sequence shown here is derived from an EMBL/GenBank/DDBJ whole genome shotgun (WGS) entry which is preliminary data.</text>
</comment>
<dbReference type="AlphaFoldDB" id="A0A0L6UUW3"/>
<organism evidence="1 2">
    <name type="scientific">Puccinia sorghi</name>
    <dbReference type="NCBI Taxonomy" id="27349"/>
    <lineage>
        <taxon>Eukaryota</taxon>
        <taxon>Fungi</taxon>
        <taxon>Dikarya</taxon>
        <taxon>Basidiomycota</taxon>
        <taxon>Pucciniomycotina</taxon>
        <taxon>Pucciniomycetes</taxon>
        <taxon>Pucciniales</taxon>
        <taxon>Pucciniaceae</taxon>
        <taxon>Puccinia</taxon>
    </lineage>
</organism>
<reference evidence="1 2" key="1">
    <citation type="submission" date="2015-08" db="EMBL/GenBank/DDBJ databases">
        <title>Next Generation Sequencing and Analysis of the Genome of Puccinia sorghi L Schw, the Causal Agent of Maize Common Rust.</title>
        <authorList>
            <person name="Rochi L."/>
            <person name="Burguener G."/>
            <person name="Darino M."/>
            <person name="Turjanski A."/>
            <person name="Kreff E."/>
            <person name="Dieguez M.J."/>
            <person name="Sacco F."/>
        </authorList>
    </citation>
    <scope>NUCLEOTIDE SEQUENCE [LARGE SCALE GENOMIC DNA]</scope>
    <source>
        <strain evidence="1 2">RO10H11247</strain>
    </source>
</reference>
<evidence type="ECO:0000313" key="2">
    <source>
        <dbReference type="Proteomes" id="UP000037035"/>
    </source>
</evidence>
<sequence>MSPVEVLADLFPLSLVGAEPFQSSGALFPSIGRQEKWFEMMQLFERCQGIPQIVGTIYGSHIPLAIPLNDKWKGYIHHCGDLIGKRIAAVLSSCSC</sequence>
<evidence type="ECO:0000313" key="1">
    <source>
        <dbReference type="EMBL" id="KNZ52321.1"/>
    </source>
</evidence>
<dbReference type="VEuPathDB" id="FungiDB:VP01_3619g1"/>
<keyword evidence="2" id="KW-1185">Reference proteome</keyword>